<feature type="region of interest" description="Disordered" evidence="1">
    <location>
        <begin position="81"/>
        <end position="105"/>
    </location>
</feature>
<name>A0A645D4N9_9ZZZZ</name>
<reference evidence="2" key="1">
    <citation type="submission" date="2019-08" db="EMBL/GenBank/DDBJ databases">
        <authorList>
            <person name="Kucharzyk K."/>
            <person name="Murdoch R.W."/>
            <person name="Higgins S."/>
            <person name="Loffler F."/>
        </authorList>
    </citation>
    <scope>NUCLEOTIDE SEQUENCE</scope>
</reference>
<comment type="caution">
    <text evidence="2">The sequence shown here is derived from an EMBL/GenBank/DDBJ whole genome shotgun (WGS) entry which is preliminary data.</text>
</comment>
<evidence type="ECO:0000313" key="2">
    <source>
        <dbReference type="EMBL" id="MPM84284.1"/>
    </source>
</evidence>
<evidence type="ECO:0000256" key="1">
    <source>
        <dbReference type="SAM" id="MobiDB-lite"/>
    </source>
</evidence>
<dbReference type="AlphaFoldDB" id="A0A645D4N9"/>
<accession>A0A645D4N9</accession>
<sequence>MLGTRAQQLEQLILGGGQRDTGAERRVDRHGVGRVDPITHVAPASLSRVPACECAQSGQQLLELERFDQVVVGAAVQTGDPVLEGAERGEHQDRGGDPGTAHGRDQLQAAHCRQPPVHNHHVKMAVQTLLQALLGVGYMINRVELGQDFDEHLGNIRIILNE</sequence>
<organism evidence="2">
    <name type="scientific">bioreactor metagenome</name>
    <dbReference type="NCBI Taxonomy" id="1076179"/>
    <lineage>
        <taxon>unclassified sequences</taxon>
        <taxon>metagenomes</taxon>
        <taxon>ecological metagenomes</taxon>
    </lineage>
</organism>
<protein>
    <submittedName>
        <fullName evidence="2">Uncharacterized protein</fullName>
    </submittedName>
</protein>
<dbReference type="EMBL" id="VSSQ01032879">
    <property type="protein sequence ID" value="MPM84284.1"/>
    <property type="molecule type" value="Genomic_DNA"/>
</dbReference>
<gene>
    <name evidence="2" type="ORF">SDC9_131355</name>
</gene>
<proteinExistence type="predicted"/>
<feature type="compositionally biased region" description="Basic and acidic residues" evidence="1">
    <location>
        <begin position="85"/>
        <end position="96"/>
    </location>
</feature>